<dbReference type="CDD" id="cd00303">
    <property type="entry name" value="retropepsin_like"/>
    <property type="match status" value="1"/>
</dbReference>
<dbReference type="Pfam" id="PF13966">
    <property type="entry name" value="zf-RVT"/>
    <property type="match status" value="1"/>
</dbReference>
<proteinExistence type="predicted"/>
<feature type="compositionally biased region" description="Acidic residues" evidence="2">
    <location>
        <begin position="470"/>
        <end position="484"/>
    </location>
</feature>
<evidence type="ECO:0000259" key="3">
    <source>
        <dbReference type="PROSITE" id="PS50158"/>
    </source>
</evidence>
<keyword evidence="1" id="KW-0863">Zinc-finger</keyword>
<evidence type="ECO:0000259" key="4">
    <source>
        <dbReference type="PROSITE" id="PS50878"/>
    </source>
</evidence>
<gene>
    <name evidence="5" type="ORF">CCAM_LOCUS7926</name>
</gene>
<feature type="region of interest" description="Disordered" evidence="2">
    <location>
        <begin position="470"/>
        <end position="508"/>
    </location>
</feature>
<name>A0A484KLD5_9ASTE</name>
<feature type="region of interest" description="Disordered" evidence="2">
    <location>
        <begin position="1307"/>
        <end position="1361"/>
    </location>
</feature>
<feature type="region of interest" description="Disordered" evidence="2">
    <location>
        <begin position="403"/>
        <end position="422"/>
    </location>
</feature>
<accession>A0A484KLD5</accession>
<evidence type="ECO:0008006" key="7">
    <source>
        <dbReference type="Google" id="ProtNLM"/>
    </source>
</evidence>
<dbReference type="Proteomes" id="UP000595140">
    <property type="component" value="Unassembled WGS sequence"/>
</dbReference>
<protein>
    <recommendedName>
        <fullName evidence="7">CCHC-type domain-containing protein</fullName>
    </recommendedName>
</protein>
<dbReference type="SUPFAM" id="SSF56672">
    <property type="entry name" value="DNA/RNA polymerases"/>
    <property type="match status" value="1"/>
</dbReference>
<dbReference type="InterPro" id="IPR021109">
    <property type="entry name" value="Peptidase_aspartic_dom_sf"/>
</dbReference>
<dbReference type="PANTHER" id="PTHR33116">
    <property type="entry name" value="REVERSE TRANSCRIPTASE ZINC-BINDING DOMAIN-CONTAINING PROTEIN-RELATED-RELATED"/>
    <property type="match status" value="1"/>
</dbReference>
<keyword evidence="1" id="KW-0862">Zinc</keyword>
<dbReference type="InterPro" id="IPR001878">
    <property type="entry name" value="Znf_CCHC"/>
</dbReference>
<sequence>MDYNPWAIQTGRTCNSLENYSSVMETRMISGINDNKKEWTCKVRVVEKWNIKDSRTSPNKYRPFILQDEEGTKVLALANSGDIEQIDKILDLKNALPRPPETISGAQSKLFSDLFKPSKDAAPTPMNSPPTPKMFKGCPSISFSKEDVDGLAGKFRYALIGKFRRRPPLSVFQNFLNRLGFSSGFTVGELFSNSFLINFDRDEDYQRFFYRKVWTLGKDTMYVTKWSPNLRHDEDSPVVPVWISLPHLPIHLHEQKALFNIASMLGTHLKVDQATLNFTRPKCARVCVEVDVSKPLHQRIHIKHVEDDLFFQVQYEDPPVFCNSCRKLGHNLQSCKLANPLIREPLKDQEIHKVQDKNPATVLDGWTTVQCKGKAPTIPPARRENRREDMSNKVPQKMWIPKSISDYGQPETSKRGEHRGPTFIPSTTTLFLEPSGLAHSHLPLHVEVHEAVPVANSVNTALHPIPLVDISEEDTPPEDISEEDIPLKMTSSSAPPSPKAKSHKSKLPTEEEAICGKWIPTPVLVQMVTMSISSKNAGTSSKEKSLLHVKKPICLSTVASKIATKCIANRLMQLLPLIISEEQGAFVPRREIFDQILITKEMAHNMDRKTEGGNIILKLDMAKAFDKVKWSFLLHILQRFGFCHSFLHMVKTVLSTSKYSVLLNGKPCGFFGQSRGIKQGDPLSPLLFIIANEGFSRNINKLFMNGALGKFNCGRNSIPISHLSYADDIIIFTNAHARNLSNLKKFILNYQQISGQTINSSKCSFFTGKKFNSSGIRKLEKLLDMPHRKFPFTYLGSPIHTGITRKSHCTNIISAFDRKLNGWHQHHLDQAGRLILINHVLNTIPNYFLATHTMPKSIINTLHRKMARFWWGGNSKKHHWLTWDTLSLPKEEGGIGTRNFQALEEAFSMKLLWNFTHNDSLWCRFMRAKYMRNDDMDYHLVDSPTWNRICKIDEKASNHCSIHDDTMSRNEDSTGSFTLKSAYEICRSKSNPSYAYKCIWDSHHSLKISIFIWKIFRNCLPIPENLRKMGFALPSICPFCKSSSQTAKHCFVDCDKIVAIWNHFSSCLNFPHAKTNSLTQHFMNWWLRNTSNLHGFLRLHLPSIITWHIWKKFNDITHGELRSGVETTRVSVEINLENRVSISEVATSFDSELESETEVIVSPFQTHNNMATLRELAAPDLQTQPMSITYAVLEKPLKLNSGFLNMLPKFHGLSGEDPYRHVNEFLITCAAMELEGVPQEQIRLRAFPFSVMDRAKDWLYYIPPGSFTTWPSLHRAFLEEFFPASRIGSIRKDIWNVRREQEIMEKELDSQKIQDPELVNNKPVVTPKPLDTPKVDTPKAVYKPQPPFPSKYQNQRKNSKEPDDEIFEMFKKVQVNIPLLNAIKNVLKYAKFLKEMCTNKRRLKGDERVNISENVSAIFQKKLPQKCQDPGVFSVPCKIGNLENTKALLDLGASINVMPRELFDQFGVGELKETGVVIQLADRSLTYPEGVVEDVLVQVNDMLFPADFYVLNMGHDYSRIHLLLGRPFLKTAKAKIDVDAGTLSLEFENEVIKFNIFEAMKFPDQLNQVFTLDIIDEMAQDVFQLSNQDELLSVVSNSLDLESLKFSPYTVNSEIHKYVKMLSEVKTVSLTHTLELPKNVPRQLPSLVQPPELDLKPLPLDLKYAYLGLNKTLPVIISSKLTEEQEDRLLGVLKQFSGAIGWTLADLKGISPAFFSHRICLEPETPMKKVGETLVPKSEDEFDAEDIKKIENYAKAINMLYCAVNPDDYRKISCCTTAKEMWDKLEVTYEGTDQVREAKIDFLTQEYELFRMKEGEKIDEMFERFSKIINDLHALKKTYTNKDLVRKILRSLTPEWRSKADAIYESIGISNVTIDGLRGNLKTYESTILTPSLSDQKKKGIALKATKETVEEESLDDNSEFGLVIKKFHKFMRKEFDRKGKKYDGPPKCYGCGEVGHIKPKCPNAKGSKGKHGFKKQRAYISWGGDSGEESSEEEEEDEEANLCLMAQEEEESSSEKEFRQIKPAKGGNVVFGDNSKGKIIGIGSVGKSDDTSIDNVLLVKGASLKCFWKTGGTSDGKPSTSLVRTAMGQYNHRWVKHSIPPGPELHHFLSYFSTRPIAPPRILPELYPQQKGFHDLDNKLQALGLWPFVSKSHQSFNHGLVRAFYSNLRREGDVLKTSINLYDIEITLDTLSRVSGLPTRGEDTATYGGEDWYVNNEGVVLRELGITNLIRHKGVPTIHSAPLEKRVLLYLLTRVLHPRDHSHTTLFTEDVKMIHAIMNGADVNWAKFIMINMADFASISTERSLPYAFLVMEIIARNNIHIAGPVTKMTKLWLINDGTFRKKFRNRNGAGTSRVTTAAPARASLQSIADSLNALTVNIDDMGRAVERIDRTVQRQRHDMRAYFKQVQYVPPPYDGTFLGQDYDGGDEDDDSYAPSSSDEDEFDEEVDGDDMDVEDDENDDEDS</sequence>
<dbReference type="GO" id="GO:0003676">
    <property type="term" value="F:nucleic acid binding"/>
    <property type="evidence" value="ECO:0007669"/>
    <property type="project" value="InterPro"/>
</dbReference>
<evidence type="ECO:0000256" key="2">
    <source>
        <dbReference type="SAM" id="MobiDB-lite"/>
    </source>
</evidence>
<feature type="region of interest" description="Disordered" evidence="2">
    <location>
        <begin position="2414"/>
        <end position="2465"/>
    </location>
</feature>
<dbReference type="PANTHER" id="PTHR33116:SF80">
    <property type="entry name" value="REVERSE TRANSCRIPTASE ZINC-BINDING DOMAIN-CONTAINING PROTEIN"/>
    <property type="match status" value="1"/>
</dbReference>
<evidence type="ECO:0000313" key="5">
    <source>
        <dbReference type="EMBL" id="VFQ66150.1"/>
    </source>
</evidence>
<dbReference type="GO" id="GO:0008270">
    <property type="term" value="F:zinc ion binding"/>
    <property type="evidence" value="ECO:0007669"/>
    <property type="project" value="UniProtKB-KW"/>
</dbReference>
<feature type="domain" description="Reverse transcriptase" evidence="4">
    <location>
        <begin position="544"/>
        <end position="799"/>
    </location>
</feature>
<keyword evidence="1" id="KW-0479">Metal-binding</keyword>
<feature type="domain" description="CCHC-type" evidence="3">
    <location>
        <begin position="1948"/>
        <end position="1964"/>
    </location>
</feature>
<keyword evidence="6" id="KW-1185">Reference proteome</keyword>
<dbReference type="Pfam" id="PF14111">
    <property type="entry name" value="DUF4283"/>
    <property type="match status" value="1"/>
</dbReference>
<dbReference type="Gene3D" id="2.40.70.10">
    <property type="entry name" value="Acid Proteases"/>
    <property type="match status" value="1"/>
</dbReference>
<dbReference type="EMBL" id="OOIL02000526">
    <property type="protein sequence ID" value="VFQ66150.1"/>
    <property type="molecule type" value="Genomic_DNA"/>
</dbReference>
<dbReference type="Pfam" id="PF00078">
    <property type="entry name" value="RVT_1"/>
    <property type="match status" value="1"/>
</dbReference>
<dbReference type="SUPFAM" id="SSF57756">
    <property type="entry name" value="Retrovirus zinc finger-like domains"/>
    <property type="match status" value="1"/>
</dbReference>
<reference evidence="5 6" key="1">
    <citation type="submission" date="2018-04" db="EMBL/GenBank/DDBJ databases">
        <authorList>
            <person name="Vogel A."/>
        </authorList>
    </citation>
    <scope>NUCLEOTIDE SEQUENCE [LARGE SCALE GENOMIC DNA]</scope>
</reference>
<dbReference type="Gene3D" id="2.40.50.140">
    <property type="entry name" value="Nucleic acid-binding proteins"/>
    <property type="match status" value="1"/>
</dbReference>
<dbReference type="InterPro" id="IPR025558">
    <property type="entry name" value="DUF4283"/>
</dbReference>
<dbReference type="Pfam" id="PF14223">
    <property type="entry name" value="Retrotran_gag_2"/>
    <property type="match status" value="1"/>
</dbReference>
<dbReference type="OrthoDB" id="778454at2759"/>
<dbReference type="CDD" id="cd01650">
    <property type="entry name" value="RT_nLTR_like"/>
    <property type="match status" value="1"/>
</dbReference>
<dbReference type="InterPro" id="IPR043502">
    <property type="entry name" value="DNA/RNA_pol_sf"/>
</dbReference>
<evidence type="ECO:0000256" key="1">
    <source>
        <dbReference type="PROSITE-ProRule" id="PRU00047"/>
    </source>
</evidence>
<dbReference type="PROSITE" id="PS50158">
    <property type="entry name" value="ZF_CCHC"/>
    <property type="match status" value="1"/>
</dbReference>
<dbReference type="SMART" id="SM00343">
    <property type="entry name" value="ZnF_C2HC"/>
    <property type="match status" value="2"/>
</dbReference>
<feature type="compositionally biased region" description="Basic and acidic residues" evidence="2">
    <location>
        <begin position="381"/>
        <end position="391"/>
    </location>
</feature>
<organism evidence="5 6">
    <name type="scientific">Cuscuta campestris</name>
    <dbReference type="NCBI Taxonomy" id="132261"/>
    <lineage>
        <taxon>Eukaryota</taxon>
        <taxon>Viridiplantae</taxon>
        <taxon>Streptophyta</taxon>
        <taxon>Embryophyta</taxon>
        <taxon>Tracheophyta</taxon>
        <taxon>Spermatophyta</taxon>
        <taxon>Magnoliopsida</taxon>
        <taxon>eudicotyledons</taxon>
        <taxon>Gunneridae</taxon>
        <taxon>Pentapetalae</taxon>
        <taxon>asterids</taxon>
        <taxon>lamiids</taxon>
        <taxon>Solanales</taxon>
        <taxon>Convolvulaceae</taxon>
        <taxon>Cuscuteae</taxon>
        <taxon>Cuscuta</taxon>
        <taxon>Cuscuta subgen. Grammica</taxon>
        <taxon>Cuscuta sect. Cleistogrammica</taxon>
    </lineage>
</organism>
<dbReference type="InterPro" id="IPR012340">
    <property type="entry name" value="NA-bd_OB-fold"/>
</dbReference>
<dbReference type="PROSITE" id="PS50878">
    <property type="entry name" value="RT_POL"/>
    <property type="match status" value="1"/>
</dbReference>
<dbReference type="InterPro" id="IPR036875">
    <property type="entry name" value="Znf_CCHC_sf"/>
</dbReference>
<dbReference type="InterPro" id="IPR000477">
    <property type="entry name" value="RT_dom"/>
</dbReference>
<dbReference type="InterPro" id="IPR026960">
    <property type="entry name" value="RVT-Znf"/>
</dbReference>
<evidence type="ECO:0000313" key="6">
    <source>
        <dbReference type="Proteomes" id="UP000595140"/>
    </source>
</evidence>
<feature type="region of interest" description="Disordered" evidence="2">
    <location>
        <begin position="373"/>
        <end position="393"/>
    </location>
</feature>
<dbReference type="SUPFAM" id="SSF50630">
    <property type="entry name" value="Acid proteases"/>
    <property type="match status" value="1"/>
</dbReference>
<feature type="compositionally biased region" description="Acidic residues" evidence="2">
    <location>
        <begin position="2425"/>
        <end position="2465"/>
    </location>
</feature>